<feature type="domain" description="Nucleoside phosphorylase" evidence="3">
    <location>
        <begin position="13"/>
        <end position="285"/>
    </location>
</feature>
<evidence type="ECO:0000259" key="4">
    <source>
        <dbReference type="Pfam" id="PF22939"/>
    </source>
</evidence>
<keyword evidence="7" id="KW-1185">Reference proteome</keyword>
<name>A0A9N9U3J1_9HYPO</name>
<dbReference type="SUPFAM" id="SSF52540">
    <property type="entry name" value="P-loop containing nucleoside triphosphate hydrolases"/>
    <property type="match status" value="1"/>
</dbReference>
<dbReference type="InterPro" id="IPR053137">
    <property type="entry name" value="NLR-like"/>
</dbReference>
<dbReference type="GO" id="GO:0003824">
    <property type="term" value="F:catalytic activity"/>
    <property type="evidence" value="ECO:0007669"/>
    <property type="project" value="InterPro"/>
</dbReference>
<dbReference type="SUPFAM" id="SSF48403">
    <property type="entry name" value="Ankyrin repeat"/>
    <property type="match status" value="1"/>
</dbReference>
<evidence type="ECO:0000259" key="5">
    <source>
        <dbReference type="Pfam" id="PF24883"/>
    </source>
</evidence>
<dbReference type="Pfam" id="PF22939">
    <property type="entry name" value="WHD_GPIID"/>
    <property type="match status" value="1"/>
</dbReference>
<evidence type="ECO:0000256" key="1">
    <source>
        <dbReference type="ARBA" id="ARBA00022737"/>
    </source>
</evidence>
<dbReference type="PRINTS" id="PR01415">
    <property type="entry name" value="ANKYRIN"/>
</dbReference>
<dbReference type="AlphaFoldDB" id="A0A9N9U3J1"/>
<feature type="repeat" description="ANK" evidence="2">
    <location>
        <begin position="990"/>
        <end position="1022"/>
    </location>
</feature>
<dbReference type="Gene3D" id="1.25.40.20">
    <property type="entry name" value="Ankyrin repeat-containing domain"/>
    <property type="match status" value="4"/>
</dbReference>
<accession>A0A9N9U3J1</accession>
<dbReference type="Gene3D" id="3.40.50.300">
    <property type="entry name" value="P-loop containing nucleotide triphosphate hydrolases"/>
    <property type="match status" value="1"/>
</dbReference>
<comment type="caution">
    <text evidence="6">The sequence shown here is derived from an EMBL/GenBank/DDBJ whole genome shotgun (WGS) entry which is preliminary data.</text>
</comment>
<dbReference type="InterPro" id="IPR035994">
    <property type="entry name" value="Nucleoside_phosphorylase_sf"/>
</dbReference>
<dbReference type="InterPro" id="IPR056884">
    <property type="entry name" value="NPHP3-like_N"/>
</dbReference>
<dbReference type="GO" id="GO:0009116">
    <property type="term" value="P:nucleoside metabolic process"/>
    <property type="evidence" value="ECO:0007669"/>
    <property type="project" value="InterPro"/>
</dbReference>
<feature type="repeat" description="ANK" evidence="2">
    <location>
        <begin position="853"/>
        <end position="885"/>
    </location>
</feature>
<reference evidence="6 7" key="2">
    <citation type="submission" date="2021-10" db="EMBL/GenBank/DDBJ databases">
        <authorList>
            <person name="Piombo E."/>
        </authorList>
    </citation>
    <scope>NUCLEOTIDE SEQUENCE [LARGE SCALE GENOMIC DNA]</scope>
</reference>
<gene>
    <name evidence="6" type="ORF">CBYS24578_00008137</name>
</gene>
<dbReference type="InterPro" id="IPR000845">
    <property type="entry name" value="Nucleoside_phosphorylase_d"/>
</dbReference>
<dbReference type="InterPro" id="IPR054471">
    <property type="entry name" value="GPIID_WHD"/>
</dbReference>
<dbReference type="Proteomes" id="UP000754883">
    <property type="component" value="Unassembled WGS sequence"/>
</dbReference>
<dbReference type="EMBL" id="CABFNO020001323">
    <property type="protein sequence ID" value="CAG9981143.1"/>
    <property type="molecule type" value="Genomic_DNA"/>
</dbReference>
<dbReference type="Pfam" id="PF12796">
    <property type="entry name" value="Ank_2"/>
    <property type="match status" value="3"/>
</dbReference>
<feature type="repeat" description="ANK" evidence="2">
    <location>
        <begin position="1025"/>
        <end position="1057"/>
    </location>
</feature>
<dbReference type="InterPro" id="IPR036770">
    <property type="entry name" value="Ankyrin_rpt-contain_sf"/>
</dbReference>
<dbReference type="SUPFAM" id="SSF53167">
    <property type="entry name" value="Purine and uridine phosphorylases"/>
    <property type="match status" value="1"/>
</dbReference>
<organism evidence="6 7">
    <name type="scientific">Clonostachys byssicola</name>
    <dbReference type="NCBI Taxonomy" id="160290"/>
    <lineage>
        <taxon>Eukaryota</taxon>
        <taxon>Fungi</taxon>
        <taxon>Dikarya</taxon>
        <taxon>Ascomycota</taxon>
        <taxon>Pezizomycotina</taxon>
        <taxon>Sordariomycetes</taxon>
        <taxon>Hypocreomycetidae</taxon>
        <taxon>Hypocreales</taxon>
        <taxon>Bionectriaceae</taxon>
        <taxon>Clonostachys</taxon>
    </lineage>
</organism>
<evidence type="ECO:0000256" key="2">
    <source>
        <dbReference type="PROSITE-ProRule" id="PRU00023"/>
    </source>
</evidence>
<evidence type="ECO:0000313" key="7">
    <source>
        <dbReference type="Proteomes" id="UP000754883"/>
    </source>
</evidence>
<dbReference type="InterPro" id="IPR027417">
    <property type="entry name" value="P-loop_NTPase"/>
</dbReference>
<feature type="repeat" description="ANK" evidence="2">
    <location>
        <begin position="955"/>
        <end position="987"/>
    </location>
</feature>
<dbReference type="PANTHER" id="PTHR46082:SF11">
    <property type="entry name" value="AAA+ ATPASE DOMAIN-CONTAINING PROTEIN-RELATED"/>
    <property type="match status" value="1"/>
</dbReference>
<proteinExistence type="predicted"/>
<dbReference type="PROSITE" id="PS50088">
    <property type="entry name" value="ANK_REPEAT"/>
    <property type="match status" value="6"/>
</dbReference>
<feature type="domain" description="GPI inositol-deacylase winged helix" evidence="4">
    <location>
        <begin position="637"/>
        <end position="718"/>
    </location>
</feature>
<dbReference type="OrthoDB" id="1577640at2759"/>
<sequence length="1086" mass="119658">MSSNQLTHNDYSIGWICALPKEQTAAKAMLDKFHGPLSKPKEDHNAYTLGSIGKHNIVIACLPRGEVGTSSAAVSAAHMAHTFPAIKVGLMVGIGGGVPPPVKLGDVVVSTPVDQYPGVIQWDFGKAEKDGKFKRIGALNKPPRALLTALAQVESDHEMYGSHIPQYLDELKGKFPKLAAKYTWSDARKDPLHEEDACNSGTEDIAVHYGLIASGNKVIKDVNTRDEINEMLGGNVLCFEMEAAGLTDFPCLVIRGICDYADSGKNNDWQEYAAAVAAAFAKELLSYIQPNDFEGELPMKDALDRIDANVATTQGDVAYIRSEIENNDDRNILDWLTSINYGQQQSDHFKRLQPGTGEWLIDSKEFQYWLNTANQTLFCPGIPGAGKTTLTSMMINHISSRFNGDADIGIAYIYCSYRQQEEQDTGKLLASVLRQLTQRVHPLPDSLKNLYNTHKATLTRPSEDELLEVLHLVVPRYSRIFLVIDALDECQTSNHRIINFLDKLVELQKKHGINIFATSRYISHIVNYFGSSVSLEIRARQDDITRYINGQIGQLPNHIQANEKLQEEIRTEIVDAVDGMFLLAQIYVGFLNDKMTPNDVRVSLAEFRNQRQTPGEDGQVQVLYHAYSQTMQRINSQLEGFKNLAMKVLFWTTCAMRRLTTVELQHALATKLKGTEFDHGDIPQVEDMVSVCAGLVTLDEDGEIVRPVHYTTQIFLQTTLESSYPTIQSLGTGICISYLSFDEFRAGPCETLEEFEDRSRRNRLYDYAAKHWAHHAVKDPKSVEIVMEFLQNTSTSEAASQVLMVDEAISWWESKQNFGETLNGIHLAAYFGLNSIMKELIAIGRSPNELNNRDRSPVWFAANNGKADTMNVLLAAGADVDGGSDESTALYEACRIGSLGAVKLLLTAGADIEARSRSWEGYTPLQIAANKGHLEIVETLLAAGADVHATASQLSKVTALQVSADSGHLEIVERLLASGADVDALGDTQYGYTALQVAARRGHLEVVERLLAAGADVNAPRAEDYGYTSLQGAAEGGWLEIVERLIAEGADLNAPASKFNYTALAGATRNGYSKVVQLLKENGAIE</sequence>
<reference evidence="7" key="1">
    <citation type="submission" date="2019-06" db="EMBL/GenBank/DDBJ databases">
        <authorList>
            <person name="Broberg M."/>
        </authorList>
    </citation>
    <scope>NUCLEOTIDE SEQUENCE [LARGE SCALE GENOMIC DNA]</scope>
</reference>
<dbReference type="PROSITE" id="PS50297">
    <property type="entry name" value="ANK_REP_REGION"/>
    <property type="match status" value="6"/>
</dbReference>
<feature type="repeat" description="ANK" evidence="2">
    <location>
        <begin position="885"/>
        <end position="917"/>
    </location>
</feature>
<dbReference type="Gene3D" id="3.40.50.1580">
    <property type="entry name" value="Nucleoside phosphorylase domain"/>
    <property type="match status" value="1"/>
</dbReference>
<keyword evidence="2" id="KW-0040">ANK repeat</keyword>
<dbReference type="PANTHER" id="PTHR46082">
    <property type="entry name" value="ATP/GTP-BINDING PROTEIN-RELATED"/>
    <property type="match status" value="1"/>
</dbReference>
<dbReference type="Pfam" id="PF24883">
    <property type="entry name" value="NPHP3_N"/>
    <property type="match status" value="1"/>
</dbReference>
<keyword evidence="1" id="KW-0677">Repeat</keyword>
<evidence type="ECO:0000259" key="3">
    <source>
        <dbReference type="Pfam" id="PF01048"/>
    </source>
</evidence>
<dbReference type="Pfam" id="PF01048">
    <property type="entry name" value="PNP_UDP_1"/>
    <property type="match status" value="1"/>
</dbReference>
<feature type="repeat" description="ANK" evidence="2">
    <location>
        <begin position="920"/>
        <end position="952"/>
    </location>
</feature>
<evidence type="ECO:0008006" key="8">
    <source>
        <dbReference type="Google" id="ProtNLM"/>
    </source>
</evidence>
<evidence type="ECO:0000313" key="6">
    <source>
        <dbReference type="EMBL" id="CAG9981143.1"/>
    </source>
</evidence>
<feature type="domain" description="Nephrocystin 3-like N-terminal" evidence="5">
    <location>
        <begin position="355"/>
        <end position="520"/>
    </location>
</feature>
<dbReference type="InterPro" id="IPR002110">
    <property type="entry name" value="Ankyrin_rpt"/>
</dbReference>
<dbReference type="SMART" id="SM00248">
    <property type="entry name" value="ANK"/>
    <property type="match status" value="8"/>
</dbReference>
<protein>
    <recommendedName>
        <fullName evidence="8">Nucleoside phosphorylase domain-containing protein</fullName>
    </recommendedName>
</protein>